<evidence type="ECO:0000256" key="4">
    <source>
        <dbReference type="PIRSR" id="PIRSR000097-1"/>
    </source>
</evidence>
<dbReference type="CDD" id="cd19136">
    <property type="entry name" value="AKR_DrGR-like"/>
    <property type="match status" value="1"/>
</dbReference>
<dbReference type="PANTHER" id="PTHR43827">
    <property type="entry name" value="2,5-DIKETO-D-GLUCONIC ACID REDUCTASE"/>
    <property type="match status" value="1"/>
</dbReference>
<evidence type="ECO:0000256" key="2">
    <source>
        <dbReference type="ARBA" id="ARBA00022857"/>
    </source>
</evidence>
<dbReference type="Proteomes" id="UP000244005">
    <property type="component" value="Unassembled WGS sequence"/>
</dbReference>
<accession>A0A2R6X9F6</accession>
<feature type="binding site" evidence="5">
    <location>
        <position position="150"/>
    </location>
    <ligand>
        <name>substrate</name>
    </ligand>
</feature>
<dbReference type="FunFam" id="3.20.20.100:FF:000015">
    <property type="entry name" value="Oxidoreductase, aldo/keto reductase family"/>
    <property type="match status" value="1"/>
</dbReference>
<dbReference type="PROSITE" id="PS00798">
    <property type="entry name" value="ALDOKETO_REDUCTASE_1"/>
    <property type="match status" value="1"/>
</dbReference>
<sequence length="324" mass="36505">MIEVFLDRRESSVREFATERERERERGVWGDAVLNRGLLQSGKFATHLSLNNAVTIPRLGLGTHRSTGEDVKAAVLWALQSGYRHIDTASIYKNETEIGQAVRDSGVARESLFITSKVSPYEQGFECALASVGNILQRLDCGYLDLCLIHWPGAAKLKLQSEKNRELRQETWRALEKLYDERKCRAIGVSNFTVQHLEGLLSTCAIKPAVNQVEMHPYLTQASLRDFCTQKDIVVEAYSPLGVGNLLTDPVVCEIAARRQRTPAQILLRWGLQQNVVVLPKSVKKERIKENIDVFGFSLSDEEMATLNGLDRNHHFCWSPDGIL</sequence>
<dbReference type="PROSITE" id="PS00062">
    <property type="entry name" value="ALDOKETO_REDUCTASE_2"/>
    <property type="match status" value="1"/>
</dbReference>
<evidence type="ECO:0000256" key="1">
    <source>
        <dbReference type="ARBA" id="ARBA00007905"/>
    </source>
</evidence>
<dbReference type="EMBL" id="KZ772700">
    <property type="protein sequence ID" value="PTQ42733.1"/>
    <property type="molecule type" value="Genomic_DNA"/>
</dbReference>
<dbReference type="InterPro" id="IPR020471">
    <property type="entry name" value="AKR"/>
</dbReference>
<evidence type="ECO:0000256" key="6">
    <source>
        <dbReference type="PIRSR" id="PIRSR000097-3"/>
    </source>
</evidence>
<dbReference type="GO" id="GO:0016616">
    <property type="term" value="F:oxidoreductase activity, acting on the CH-OH group of donors, NAD or NADP as acceptor"/>
    <property type="evidence" value="ECO:0007669"/>
    <property type="project" value="UniProtKB-ARBA"/>
</dbReference>
<reference evidence="9" key="1">
    <citation type="journal article" date="2017" name="Cell">
        <title>Insights into land plant evolution garnered from the Marchantia polymorpha genome.</title>
        <authorList>
            <person name="Bowman J.L."/>
            <person name="Kohchi T."/>
            <person name="Yamato K.T."/>
            <person name="Jenkins J."/>
            <person name="Shu S."/>
            <person name="Ishizaki K."/>
            <person name="Yamaoka S."/>
            <person name="Nishihama R."/>
            <person name="Nakamura Y."/>
            <person name="Berger F."/>
            <person name="Adam C."/>
            <person name="Aki S.S."/>
            <person name="Althoff F."/>
            <person name="Araki T."/>
            <person name="Arteaga-Vazquez M.A."/>
            <person name="Balasubrmanian S."/>
            <person name="Barry K."/>
            <person name="Bauer D."/>
            <person name="Boehm C.R."/>
            <person name="Briginshaw L."/>
            <person name="Caballero-Perez J."/>
            <person name="Catarino B."/>
            <person name="Chen F."/>
            <person name="Chiyoda S."/>
            <person name="Chovatia M."/>
            <person name="Davies K.M."/>
            <person name="Delmans M."/>
            <person name="Demura T."/>
            <person name="Dierschke T."/>
            <person name="Dolan L."/>
            <person name="Dorantes-Acosta A.E."/>
            <person name="Eklund D.M."/>
            <person name="Florent S.N."/>
            <person name="Flores-Sandoval E."/>
            <person name="Fujiyama A."/>
            <person name="Fukuzawa H."/>
            <person name="Galik B."/>
            <person name="Grimanelli D."/>
            <person name="Grimwood J."/>
            <person name="Grossniklaus U."/>
            <person name="Hamada T."/>
            <person name="Haseloff J."/>
            <person name="Hetherington A.J."/>
            <person name="Higo A."/>
            <person name="Hirakawa Y."/>
            <person name="Hundley H.N."/>
            <person name="Ikeda Y."/>
            <person name="Inoue K."/>
            <person name="Inoue S.I."/>
            <person name="Ishida S."/>
            <person name="Jia Q."/>
            <person name="Kakita M."/>
            <person name="Kanazawa T."/>
            <person name="Kawai Y."/>
            <person name="Kawashima T."/>
            <person name="Kennedy M."/>
            <person name="Kinose K."/>
            <person name="Kinoshita T."/>
            <person name="Kohara Y."/>
            <person name="Koide E."/>
            <person name="Komatsu K."/>
            <person name="Kopischke S."/>
            <person name="Kubo M."/>
            <person name="Kyozuka J."/>
            <person name="Lagercrantz U."/>
            <person name="Lin S.S."/>
            <person name="Lindquist E."/>
            <person name="Lipzen A.M."/>
            <person name="Lu C.W."/>
            <person name="De Luna E."/>
            <person name="Martienssen R.A."/>
            <person name="Minamino N."/>
            <person name="Mizutani M."/>
            <person name="Mizutani M."/>
            <person name="Mochizuki N."/>
            <person name="Monte I."/>
            <person name="Mosher R."/>
            <person name="Nagasaki H."/>
            <person name="Nakagami H."/>
            <person name="Naramoto S."/>
            <person name="Nishitani K."/>
            <person name="Ohtani M."/>
            <person name="Okamoto T."/>
            <person name="Okumura M."/>
            <person name="Phillips J."/>
            <person name="Pollak B."/>
            <person name="Reinders A."/>
            <person name="Rovekamp M."/>
            <person name="Sano R."/>
            <person name="Sawa S."/>
            <person name="Schmid M.W."/>
            <person name="Shirakawa M."/>
            <person name="Solano R."/>
            <person name="Spunde A."/>
            <person name="Suetsugu N."/>
            <person name="Sugano S."/>
            <person name="Sugiyama A."/>
            <person name="Sun R."/>
            <person name="Suzuki Y."/>
            <person name="Takenaka M."/>
            <person name="Takezawa D."/>
            <person name="Tomogane H."/>
            <person name="Tsuzuki M."/>
            <person name="Ueda T."/>
            <person name="Umeda M."/>
            <person name="Ward J.M."/>
            <person name="Watanabe Y."/>
            <person name="Yazaki K."/>
            <person name="Yokoyama R."/>
            <person name="Yoshitake Y."/>
            <person name="Yotsui I."/>
            <person name="Zachgo S."/>
            <person name="Schmutz J."/>
        </authorList>
    </citation>
    <scope>NUCLEOTIDE SEQUENCE [LARGE SCALE GENOMIC DNA]</scope>
    <source>
        <strain evidence="9">Tak-1</strain>
    </source>
</reference>
<dbReference type="OMA" id="HWHHRVR"/>
<feature type="active site" description="Proton donor" evidence="4">
    <location>
        <position position="92"/>
    </location>
</feature>
<feature type="site" description="Lowers pKa of active site Tyr" evidence="6">
    <location>
        <position position="117"/>
    </location>
</feature>
<evidence type="ECO:0000259" key="7">
    <source>
        <dbReference type="Pfam" id="PF00248"/>
    </source>
</evidence>
<keyword evidence="3" id="KW-0560">Oxidoreductase</keyword>
<evidence type="ECO:0000313" key="9">
    <source>
        <dbReference type="Proteomes" id="UP000244005"/>
    </source>
</evidence>
<feature type="domain" description="NADP-dependent oxidoreductase" evidence="7">
    <location>
        <begin position="59"/>
        <end position="311"/>
    </location>
</feature>
<keyword evidence="2" id="KW-0521">NADP</keyword>
<keyword evidence="9" id="KW-1185">Reference proteome</keyword>
<dbReference type="SUPFAM" id="SSF51430">
    <property type="entry name" value="NAD(P)-linked oxidoreductase"/>
    <property type="match status" value="1"/>
</dbReference>
<name>A0A2R6X9F6_MARPO</name>
<dbReference type="PROSITE" id="PS00063">
    <property type="entry name" value="ALDOKETO_REDUCTASE_3"/>
    <property type="match status" value="1"/>
</dbReference>
<comment type="similarity">
    <text evidence="1">Belongs to the aldo/keto reductase family.</text>
</comment>
<dbReference type="Pfam" id="PF00248">
    <property type="entry name" value="Aldo_ket_red"/>
    <property type="match status" value="1"/>
</dbReference>
<dbReference type="Gene3D" id="3.20.20.100">
    <property type="entry name" value="NADP-dependent oxidoreductase domain"/>
    <property type="match status" value="1"/>
</dbReference>
<dbReference type="PANTHER" id="PTHR43827:SF3">
    <property type="entry name" value="NADP-DEPENDENT OXIDOREDUCTASE DOMAIN-CONTAINING PROTEIN"/>
    <property type="match status" value="1"/>
</dbReference>
<dbReference type="PRINTS" id="PR00069">
    <property type="entry name" value="ALDKETRDTASE"/>
</dbReference>
<evidence type="ECO:0000256" key="3">
    <source>
        <dbReference type="ARBA" id="ARBA00023002"/>
    </source>
</evidence>
<evidence type="ECO:0000256" key="5">
    <source>
        <dbReference type="PIRSR" id="PIRSR000097-2"/>
    </source>
</evidence>
<dbReference type="InterPro" id="IPR018170">
    <property type="entry name" value="Aldo/ket_reductase_CS"/>
</dbReference>
<dbReference type="InterPro" id="IPR023210">
    <property type="entry name" value="NADP_OxRdtase_dom"/>
</dbReference>
<dbReference type="OrthoDB" id="416253at2759"/>
<dbReference type="PIRSF" id="PIRSF000097">
    <property type="entry name" value="AKR"/>
    <property type="match status" value="1"/>
</dbReference>
<gene>
    <name evidence="8" type="ORF">MARPO_0028s0051</name>
</gene>
<organism evidence="8 9">
    <name type="scientific">Marchantia polymorpha</name>
    <name type="common">Common liverwort</name>
    <name type="synonym">Marchantia aquatica</name>
    <dbReference type="NCBI Taxonomy" id="3197"/>
    <lineage>
        <taxon>Eukaryota</taxon>
        <taxon>Viridiplantae</taxon>
        <taxon>Streptophyta</taxon>
        <taxon>Embryophyta</taxon>
        <taxon>Marchantiophyta</taxon>
        <taxon>Marchantiopsida</taxon>
        <taxon>Marchantiidae</taxon>
        <taxon>Marchantiales</taxon>
        <taxon>Marchantiaceae</taxon>
        <taxon>Marchantia</taxon>
    </lineage>
</organism>
<dbReference type="InterPro" id="IPR036812">
    <property type="entry name" value="NAD(P)_OxRdtase_dom_sf"/>
</dbReference>
<evidence type="ECO:0000313" key="8">
    <source>
        <dbReference type="EMBL" id="PTQ42733.1"/>
    </source>
</evidence>
<proteinExistence type="inferred from homology"/>
<protein>
    <recommendedName>
        <fullName evidence="7">NADP-dependent oxidoreductase domain-containing protein</fullName>
    </recommendedName>
</protein>
<dbReference type="AlphaFoldDB" id="A0A2R6X9F6"/>